<dbReference type="EMBL" id="CAJPIZ010022452">
    <property type="protein sequence ID" value="CAG2117946.1"/>
    <property type="molecule type" value="Genomic_DNA"/>
</dbReference>
<feature type="region of interest" description="Disordered" evidence="1">
    <location>
        <begin position="1"/>
        <end position="20"/>
    </location>
</feature>
<evidence type="ECO:0000313" key="2">
    <source>
        <dbReference type="EMBL" id="CAD7639722.1"/>
    </source>
</evidence>
<proteinExistence type="predicted"/>
<keyword evidence="3" id="KW-1185">Reference proteome</keyword>
<dbReference type="AlphaFoldDB" id="A0A7R9QCL5"/>
<feature type="compositionally biased region" description="Polar residues" evidence="1">
    <location>
        <begin position="11"/>
        <end position="20"/>
    </location>
</feature>
<organism evidence="2">
    <name type="scientific">Medioppia subpectinata</name>
    <dbReference type="NCBI Taxonomy" id="1979941"/>
    <lineage>
        <taxon>Eukaryota</taxon>
        <taxon>Metazoa</taxon>
        <taxon>Ecdysozoa</taxon>
        <taxon>Arthropoda</taxon>
        <taxon>Chelicerata</taxon>
        <taxon>Arachnida</taxon>
        <taxon>Acari</taxon>
        <taxon>Acariformes</taxon>
        <taxon>Sarcoptiformes</taxon>
        <taxon>Oribatida</taxon>
        <taxon>Brachypylina</taxon>
        <taxon>Oppioidea</taxon>
        <taxon>Oppiidae</taxon>
        <taxon>Medioppia</taxon>
    </lineage>
</organism>
<evidence type="ECO:0000256" key="1">
    <source>
        <dbReference type="SAM" id="MobiDB-lite"/>
    </source>
</evidence>
<gene>
    <name evidence="2" type="ORF">OSB1V03_LOCUS17899</name>
</gene>
<name>A0A7R9QCL5_9ACAR</name>
<accession>A0A7R9QCL5</accession>
<evidence type="ECO:0000313" key="3">
    <source>
        <dbReference type="Proteomes" id="UP000759131"/>
    </source>
</evidence>
<protein>
    <submittedName>
        <fullName evidence="2">Uncharacterized protein</fullName>
    </submittedName>
</protein>
<dbReference type="Proteomes" id="UP000759131">
    <property type="component" value="Unassembled WGS sequence"/>
</dbReference>
<sequence>MRTRAPGLGQRSVSHSRNNRIPMNCTQFSQLLHIWLTISRRLMERSK</sequence>
<reference evidence="2" key="1">
    <citation type="submission" date="2020-11" db="EMBL/GenBank/DDBJ databases">
        <authorList>
            <person name="Tran Van P."/>
        </authorList>
    </citation>
    <scope>NUCLEOTIDE SEQUENCE</scope>
</reference>
<dbReference type="EMBL" id="OC877027">
    <property type="protein sequence ID" value="CAD7639722.1"/>
    <property type="molecule type" value="Genomic_DNA"/>
</dbReference>